<dbReference type="PROSITE" id="PS00652">
    <property type="entry name" value="TNFR_NGFR_1"/>
    <property type="match status" value="1"/>
</dbReference>
<gene>
    <name evidence="3" type="ORF">UC8_33470</name>
</gene>
<sequence length="357" mass="39653">MSRQASHTAARKRYRMAVKILAVIQRNSPRVRPVPMPITTMQRLGRLQSMHWQANQCGWHLAAARLRQEIVRTLQTIRESVDESLDALSAFNDPNIGAARFGASVPELMDDLKALEAEFEAVEFHTKSRTLSVTTGPIELQGVYLGPFQIVLDCDYLGESRSYRVIATDPHPAATCDSTTHPHVQSESLCEGDGRQPILHALASGRIFDFFVIVHQVLQTYNRHSAYTPLKDWFGVECRDCGGIYDDHECCSCSSCRERTCSECSNGCSGCDDAFCSDCTEMCEGCDSRLCGSCLSSCNRCNESFCKDCLTENKCDACHHDEEQQTEKETDATTPETTCSTASEIHPLRLGETEVPA</sequence>
<keyword evidence="4" id="KW-1185">Reference proteome</keyword>
<evidence type="ECO:0000256" key="1">
    <source>
        <dbReference type="SAM" id="MobiDB-lite"/>
    </source>
</evidence>
<dbReference type="InterPro" id="IPR001368">
    <property type="entry name" value="TNFR/NGFR_Cys_rich_reg"/>
</dbReference>
<protein>
    <recommendedName>
        <fullName evidence="2">TNFR-Cys domain-containing protein</fullName>
    </recommendedName>
</protein>
<dbReference type="EMBL" id="CP042914">
    <property type="protein sequence ID" value="QEG41328.1"/>
    <property type="molecule type" value="Genomic_DNA"/>
</dbReference>
<feature type="region of interest" description="Disordered" evidence="1">
    <location>
        <begin position="324"/>
        <end position="357"/>
    </location>
</feature>
<feature type="compositionally biased region" description="Basic and acidic residues" evidence="1">
    <location>
        <begin position="346"/>
        <end position="357"/>
    </location>
</feature>
<dbReference type="Proteomes" id="UP000325286">
    <property type="component" value="Chromosome"/>
</dbReference>
<feature type="domain" description="TNFR-Cys" evidence="2">
    <location>
        <begin position="238"/>
        <end position="276"/>
    </location>
</feature>
<name>A0A5B9QQP0_9BACT</name>
<feature type="compositionally biased region" description="Polar residues" evidence="1">
    <location>
        <begin position="332"/>
        <end position="343"/>
    </location>
</feature>
<evidence type="ECO:0000259" key="2">
    <source>
        <dbReference type="PROSITE" id="PS00652"/>
    </source>
</evidence>
<proteinExistence type="predicted"/>
<dbReference type="AlphaFoldDB" id="A0A5B9QQP0"/>
<organism evidence="3 4">
    <name type="scientific">Roseimaritima ulvae</name>
    <dbReference type="NCBI Taxonomy" id="980254"/>
    <lineage>
        <taxon>Bacteria</taxon>
        <taxon>Pseudomonadati</taxon>
        <taxon>Planctomycetota</taxon>
        <taxon>Planctomycetia</taxon>
        <taxon>Pirellulales</taxon>
        <taxon>Pirellulaceae</taxon>
        <taxon>Roseimaritima</taxon>
    </lineage>
</organism>
<evidence type="ECO:0000313" key="4">
    <source>
        <dbReference type="Proteomes" id="UP000325286"/>
    </source>
</evidence>
<reference evidence="3 4" key="1">
    <citation type="submission" date="2019-08" db="EMBL/GenBank/DDBJ databases">
        <title>Deep-cultivation of Planctomycetes and their phenomic and genomic characterization uncovers novel biology.</title>
        <authorList>
            <person name="Wiegand S."/>
            <person name="Jogler M."/>
            <person name="Boedeker C."/>
            <person name="Pinto D."/>
            <person name="Vollmers J."/>
            <person name="Rivas-Marin E."/>
            <person name="Kohn T."/>
            <person name="Peeters S.H."/>
            <person name="Heuer A."/>
            <person name="Rast P."/>
            <person name="Oberbeckmann S."/>
            <person name="Bunk B."/>
            <person name="Jeske O."/>
            <person name="Meyerdierks A."/>
            <person name="Storesund J.E."/>
            <person name="Kallscheuer N."/>
            <person name="Luecker S."/>
            <person name="Lage O.M."/>
            <person name="Pohl T."/>
            <person name="Merkel B.J."/>
            <person name="Hornburger P."/>
            <person name="Mueller R.-W."/>
            <person name="Bruemmer F."/>
            <person name="Labrenz M."/>
            <person name="Spormann A.M."/>
            <person name="Op den Camp H."/>
            <person name="Overmann J."/>
            <person name="Amann R."/>
            <person name="Jetten M.S.M."/>
            <person name="Mascher T."/>
            <person name="Medema M.H."/>
            <person name="Devos D.P."/>
            <person name="Kaster A.-K."/>
            <person name="Ovreas L."/>
            <person name="Rohde M."/>
            <person name="Galperin M.Y."/>
            <person name="Jogler C."/>
        </authorList>
    </citation>
    <scope>NUCLEOTIDE SEQUENCE [LARGE SCALE GENOMIC DNA]</scope>
    <source>
        <strain evidence="3 4">UC8</strain>
    </source>
</reference>
<dbReference type="KEGG" id="rul:UC8_33470"/>
<evidence type="ECO:0000313" key="3">
    <source>
        <dbReference type="EMBL" id="QEG41328.1"/>
    </source>
</evidence>
<accession>A0A5B9QQP0</accession>